<dbReference type="InterPro" id="IPR008276">
    <property type="entry name" value="C_nuclsd_transpt"/>
</dbReference>
<feature type="transmembrane region" description="Helical" evidence="8">
    <location>
        <begin position="345"/>
        <end position="367"/>
    </location>
</feature>
<accession>A0AAE0YZX3</accession>
<evidence type="ECO:0000256" key="4">
    <source>
        <dbReference type="ARBA" id="ARBA00022692"/>
    </source>
</evidence>
<feature type="transmembrane region" description="Helical" evidence="8">
    <location>
        <begin position="214"/>
        <end position="238"/>
    </location>
</feature>
<evidence type="ECO:0000256" key="6">
    <source>
        <dbReference type="ARBA" id="ARBA00023136"/>
    </source>
</evidence>
<dbReference type="PANTHER" id="PTHR10590:SF4">
    <property type="entry name" value="SOLUTE CARRIER FAMILY 28 MEMBER 3"/>
    <property type="match status" value="1"/>
</dbReference>
<gene>
    <name evidence="12" type="ORF">RRG08_005326</name>
</gene>
<evidence type="ECO:0000256" key="3">
    <source>
        <dbReference type="ARBA" id="ARBA00022475"/>
    </source>
</evidence>
<keyword evidence="5 8" id="KW-1133">Transmembrane helix</keyword>
<evidence type="ECO:0000256" key="8">
    <source>
        <dbReference type="SAM" id="Phobius"/>
    </source>
</evidence>
<feature type="region of interest" description="Disordered" evidence="7">
    <location>
        <begin position="18"/>
        <end position="50"/>
    </location>
</feature>
<evidence type="ECO:0000256" key="5">
    <source>
        <dbReference type="ARBA" id="ARBA00022989"/>
    </source>
</evidence>
<reference evidence="12" key="1">
    <citation type="journal article" date="2023" name="G3 (Bethesda)">
        <title>A reference genome for the long-term kleptoplast-retaining sea slug Elysia crispata morphotype clarki.</title>
        <authorList>
            <person name="Eastman K.E."/>
            <person name="Pendleton A.L."/>
            <person name="Shaikh M.A."/>
            <person name="Suttiyut T."/>
            <person name="Ogas R."/>
            <person name="Tomko P."/>
            <person name="Gavelis G."/>
            <person name="Widhalm J.R."/>
            <person name="Wisecaver J.H."/>
        </authorList>
    </citation>
    <scope>NUCLEOTIDE SEQUENCE</scope>
    <source>
        <strain evidence="12">ECLA1</strain>
    </source>
</reference>
<evidence type="ECO:0008006" key="14">
    <source>
        <dbReference type="Google" id="ProtNLM"/>
    </source>
</evidence>
<evidence type="ECO:0000259" key="11">
    <source>
        <dbReference type="Pfam" id="PF07670"/>
    </source>
</evidence>
<dbReference type="InterPro" id="IPR011657">
    <property type="entry name" value="CNT_C_dom"/>
</dbReference>
<evidence type="ECO:0000256" key="2">
    <source>
        <dbReference type="ARBA" id="ARBA00009033"/>
    </source>
</evidence>
<proteinExistence type="inferred from homology"/>
<keyword evidence="3" id="KW-1003">Cell membrane</keyword>
<feature type="transmembrane region" description="Helical" evidence="8">
    <location>
        <begin position="185"/>
        <end position="202"/>
    </location>
</feature>
<dbReference type="GO" id="GO:0005886">
    <property type="term" value="C:plasma membrane"/>
    <property type="evidence" value="ECO:0007669"/>
    <property type="project" value="UniProtKB-SubCell"/>
</dbReference>
<feature type="domain" description="Nucleoside transporter/FeoB GTPase Gate" evidence="11">
    <location>
        <begin position="270"/>
        <end position="366"/>
    </location>
</feature>
<evidence type="ECO:0000256" key="1">
    <source>
        <dbReference type="ARBA" id="ARBA00004651"/>
    </source>
</evidence>
<feature type="domain" description="Concentrative nucleoside transporter N-terminal" evidence="9">
    <location>
        <begin position="191"/>
        <end position="262"/>
    </location>
</feature>
<dbReference type="InterPro" id="IPR002668">
    <property type="entry name" value="CNT_N_dom"/>
</dbReference>
<comment type="caution">
    <text evidence="12">The sequence shown here is derived from an EMBL/GenBank/DDBJ whole genome shotgun (WGS) entry which is preliminary data.</text>
</comment>
<evidence type="ECO:0000259" key="9">
    <source>
        <dbReference type="Pfam" id="PF01773"/>
    </source>
</evidence>
<keyword evidence="4 8" id="KW-0812">Transmembrane</keyword>
<feature type="transmembrane region" description="Helical" evidence="8">
    <location>
        <begin position="304"/>
        <end position="325"/>
    </location>
</feature>
<dbReference type="Pfam" id="PF07670">
    <property type="entry name" value="Gate"/>
    <property type="match status" value="1"/>
</dbReference>
<dbReference type="EMBL" id="JAWDGP010005043">
    <property type="protein sequence ID" value="KAK3760177.1"/>
    <property type="molecule type" value="Genomic_DNA"/>
</dbReference>
<evidence type="ECO:0000259" key="10">
    <source>
        <dbReference type="Pfam" id="PF07662"/>
    </source>
</evidence>
<dbReference type="PANTHER" id="PTHR10590">
    <property type="entry name" value="SODIUM/NUCLEOSIDE COTRANSPORTER"/>
    <property type="match status" value="1"/>
</dbReference>
<sequence length="596" mass="65500">MEIITVSAHIDQEKSLQPNTLTTHATQNGSGSVRLEVPENLPDDDKNSEKSAGNCWVRMVEALEVWAGAFWASYRQVFYTGLKVVMVSLYLAFVSYSWYYRFGDEGSIILLVITTFLALNTLNKVFKMWGITGRLYTLLDRLMAKLTSSVIYVRRLVDNSCLYPLAALGVGLYLGLEVLPASPQNIQSLIGTSGFIVVCFVLSSKPSRVDWHPVFWGFIVQVCVTIFTLRTAVGYSVFQWLGDAVQTFTAFSDRGAEFVFGQDFKTWGLLFQAGGMLVFFNSIIFVLLHLGVIDAIVRYGGRTVAFCLGTGPVESVVAVTNIFLGQSEVILLTRPYLPALSLSEFCAVMTCGYASVSGGLIGTFIAYGVPANHLLTAAVISAPAALAFTKLIMPETTKVDRSVQTGVSMRDKAEDRTVLSACSEGAIAAVGMVAAIMSNMLAFYSILTMFNALLHWVGLRVGIQDLTFETVCGYLLYPLSYMMAVHPDDCFSVSLQTVCGYLLYPLPYMMAVHPDDCFSVSLQTVCGYLLYPLSYMMGIHPDDCLCFLSRRWVCGYLLYPLSYMMGVQPVDCFSVFSPDGVWLLAVSPVLHDGCSP</sequence>
<evidence type="ECO:0000313" key="13">
    <source>
        <dbReference type="Proteomes" id="UP001283361"/>
    </source>
</evidence>
<dbReference type="Proteomes" id="UP001283361">
    <property type="component" value="Unassembled WGS sequence"/>
</dbReference>
<feature type="transmembrane region" description="Helical" evidence="8">
    <location>
        <begin position="77"/>
        <end position="100"/>
    </location>
</feature>
<dbReference type="Pfam" id="PF01773">
    <property type="entry name" value="Nucleos_tra2_N"/>
    <property type="match status" value="1"/>
</dbReference>
<dbReference type="AlphaFoldDB" id="A0AAE0YZX3"/>
<comment type="similarity">
    <text evidence="2">Belongs to the concentrative nucleoside transporter (CNT) (TC 2.A.41) family.</text>
</comment>
<comment type="subcellular location">
    <subcellularLocation>
        <location evidence="1">Cell membrane</location>
        <topology evidence="1">Multi-pass membrane protein</topology>
    </subcellularLocation>
</comment>
<keyword evidence="13" id="KW-1185">Reference proteome</keyword>
<feature type="transmembrane region" description="Helical" evidence="8">
    <location>
        <begin position="161"/>
        <end position="179"/>
    </location>
</feature>
<feature type="transmembrane region" description="Helical" evidence="8">
    <location>
        <begin position="106"/>
        <end position="126"/>
    </location>
</feature>
<feature type="transmembrane region" description="Helical" evidence="8">
    <location>
        <begin position="374"/>
        <end position="393"/>
    </location>
</feature>
<feature type="domain" description="Concentrative nucleoside transporter C-terminal" evidence="10">
    <location>
        <begin position="373"/>
        <end position="494"/>
    </location>
</feature>
<evidence type="ECO:0000313" key="12">
    <source>
        <dbReference type="EMBL" id="KAK3760177.1"/>
    </source>
</evidence>
<organism evidence="12 13">
    <name type="scientific">Elysia crispata</name>
    <name type="common">lettuce slug</name>
    <dbReference type="NCBI Taxonomy" id="231223"/>
    <lineage>
        <taxon>Eukaryota</taxon>
        <taxon>Metazoa</taxon>
        <taxon>Spiralia</taxon>
        <taxon>Lophotrochozoa</taxon>
        <taxon>Mollusca</taxon>
        <taxon>Gastropoda</taxon>
        <taxon>Heterobranchia</taxon>
        <taxon>Euthyneura</taxon>
        <taxon>Panpulmonata</taxon>
        <taxon>Sacoglossa</taxon>
        <taxon>Placobranchoidea</taxon>
        <taxon>Plakobranchidae</taxon>
        <taxon>Elysia</taxon>
    </lineage>
</organism>
<feature type="transmembrane region" description="Helical" evidence="8">
    <location>
        <begin position="269"/>
        <end position="292"/>
    </location>
</feature>
<evidence type="ECO:0000256" key="7">
    <source>
        <dbReference type="SAM" id="MobiDB-lite"/>
    </source>
</evidence>
<feature type="transmembrane region" description="Helical" evidence="8">
    <location>
        <begin position="426"/>
        <end position="450"/>
    </location>
</feature>
<dbReference type="InterPro" id="IPR011642">
    <property type="entry name" value="Gate_dom"/>
</dbReference>
<dbReference type="Pfam" id="PF07662">
    <property type="entry name" value="Nucleos_tra2_C"/>
    <property type="match status" value="1"/>
</dbReference>
<protein>
    <recommendedName>
        <fullName evidence="14">Solute carrier family 28 member 3</fullName>
    </recommendedName>
</protein>
<keyword evidence="6 8" id="KW-0472">Membrane</keyword>
<name>A0AAE0YZX3_9GAST</name>
<feature type="compositionally biased region" description="Polar residues" evidence="7">
    <location>
        <begin position="18"/>
        <end position="31"/>
    </location>
</feature>
<dbReference type="GO" id="GO:0005415">
    <property type="term" value="F:nucleoside:sodium symporter activity"/>
    <property type="evidence" value="ECO:0007669"/>
    <property type="project" value="TreeGrafter"/>
</dbReference>